<feature type="signal peptide" evidence="2">
    <location>
        <begin position="1"/>
        <end position="21"/>
    </location>
</feature>
<sequence>MKKTVLIASVAAFGLAAPVFAQDTTFADADTDMSGGLSLAEVQAIAPDVTSEGFDAYDADADGELNEDEFDTWKMANPEESSEDASTDEDDTETETEPYNG</sequence>
<gene>
    <name evidence="4" type="ORF">GCM10017621_20460</name>
</gene>
<comment type="caution">
    <text evidence="4">The sequence shown here is derived from an EMBL/GenBank/DDBJ whole genome shotgun (WGS) entry which is preliminary data.</text>
</comment>
<keyword evidence="2" id="KW-0732">Signal</keyword>
<keyword evidence="5" id="KW-1185">Reference proteome</keyword>
<reference evidence="4" key="1">
    <citation type="journal article" date="2014" name="Int. J. Syst. Evol. Microbiol.">
        <title>Complete genome sequence of Corynebacterium casei LMG S-19264T (=DSM 44701T), isolated from a smear-ripened cheese.</title>
        <authorList>
            <consortium name="US DOE Joint Genome Institute (JGI-PGF)"/>
            <person name="Walter F."/>
            <person name="Albersmeier A."/>
            <person name="Kalinowski J."/>
            <person name="Ruckert C."/>
        </authorList>
    </citation>
    <scope>NUCLEOTIDE SEQUENCE</scope>
    <source>
        <strain evidence="4">VKM B-1513</strain>
    </source>
</reference>
<evidence type="ECO:0000313" key="4">
    <source>
        <dbReference type="EMBL" id="GLK52538.1"/>
    </source>
</evidence>
<dbReference type="GO" id="GO:0005509">
    <property type="term" value="F:calcium ion binding"/>
    <property type="evidence" value="ECO:0007669"/>
    <property type="project" value="InterPro"/>
</dbReference>
<dbReference type="InterPro" id="IPR011992">
    <property type="entry name" value="EF-hand-dom_pair"/>
</dbReference>
<feature type="domain" description="EF-hand" evidence="3">
    <location>
        <begin position="23"/>
        <end position="44"/>
    </location>
</feature>
<evidence type="ECO:0000259" key="3">
    <source>
        <dbReference type="Pfam" id="PF13202"/>
    </source>
</evidence>
<dbReference type="EMBL" id="BSFE01000005">
    <property type="protein sequence ID" value="GLK52538.1"/>
    <property type="molecule type" value="Genomic_DNA"/>
</dbReference>
<accession>A0A9W6IM46</accession>
<evidence type="ECO:0000256" key="1">
    <source>
        <dbReference type="SAM" id="MobiDB-lite"/>
    </source>
</evidence>
<dbReference type="Gene3D" id="1.10.238.10">
    <property type="entry name" value="EF-hand"/>
    <property type="match status" value="1"/>
</dbReference>
<proteinExistence type="predicted"/>
<evidence type="ECO:0000313" key="5">
    <source>
        <dbReference type="Proteomes" id="UP001143486"/>
    </source>
</evidence>
<dbReference type="AlphaFoldDB" id="A0A9W6IM46"/>
<protein>
    <recommendedName>
        <fullName evidence="3">EF-hand domain-containing protein</fullName>
    </recommendedName>
</protein>
<feature type="compositionally biased region" description="Acidic residues" evidence="1">
    <location>
        <begin position="80"/>
        <end position="101"/>
    </location>
</feature>
<dbReference type="PROSITE" id="PS00018">
    <property type="entry name" value="EF_HAND_1"/>
    <property type="match status" value="1"/>
</dbReference>
<feature type="chain" id="PRO_5040908201" description="EF-hand domain-containing protein" evidence="2">
    <location>
        <begin position="22"/>
        <end position="101"/>
    </location>
</feature>
<dbReference type="RefSeq" id="WP_271186905.1">
    <property type="nucleotide sequence ID" value="NZ_BSFE01000005.1"/>
</dbReference>
<feature type="domain" description="EF-hand" evidence="3">
    <location>
        <begin position="54"/>
        <end position="70"/>
    </location>
</feature>
<feature type="region of interest" description="Disordered" evidence="1">
    <location>
        <begin position="54"/>
        <end position="101"/>
    </location>
</feature>
<feature type="compositionally biased region" description="Acidic residues" evidence="1">
    <location>
        <begin position="55"/>
        <end position="70"/>
    </location>
</feature>
<dbReference type="InterPro" id="IPR002048">
    <property type="entry name" value="EF_hand_dom"/>
</dbReference>
<dbReference type="Pfam" id="PF13202">
    <property type="entry name" value="EF-hand_5"/>
    <property type="match status" value="2"/>
</dbReference>
<organism evidence="4 5">
    <name type="scientific">Maricaulis virginensis</name>
    <dbReference type="NCBI Taxonomy" id="144022"/>
    <lineage>
        <taxon>Bacteria</taxon>
        <taxon>Pseudomonadati</taxon>
        <taxon>Pseudomonadota</taxon>
        <taxon>Alphaproteobacteria</taxon>
        <taxon>Maricaulales</taxon>
        <taxon>Maricaulaceae</taxon>
        <taxon>Maricaulis</taxon>
    </lineage>
</organism>
<evidence type="ECO:0000256" key="2">
    <source>
        <dbReference type="SAM" id="SignalP"/>
    </source>
</evidence>
<dbReference type="InterPro" id="IPR018247">
    <property type="entry name" value="EF_Hand_1_Ca_BS"/>
</dbReference>
<dbReference type="Proteomes" id="UP001143486">
    <property type="component" value="Unassembled WGS sequence"/>
</dbReference>
<dbReference type="SUPFAM" id="SSF47473">
    <property type="entry name" value="EF-hand"/>
    <property type="match status" value="1"/>
</dbReference>
<name>A0A9W6IM46_9PROT</name>
<reference evidence="4" key="2">
    <citation type="submission" date="2023-01" db="EMBL/GenBank/DDBJ databases">
        <authorList>
            <person name="Sun Q."/>
            <person name="Evtushenko L."/>
        </authorList>
    </citation>
    <scope>NUCLEOTIDE SEQUENCE</scope>
    <source>
        <strain evidence="4">VKM B-1513</strain>
    </source>
</reference>